<dbReference type="SUPFAM" id="SSF69318">
    <property type="entry name" value="Integrin alpha N-terminal domain"/>
    <property type="match status" value="1"/>
</dbReference>
<keyword evidence="2" id="KW-1185">Reference proteome</keyword>
<gene>
    <name evidence="1" type="ORF">RMSM_00345</name>
</gene>
<accession>M5S509</accession>
<protein>
    <recommendedName>
        <fullName evidence="3">FG-GAP repeat-containing protein</fullName>
    </recommendedName>
</protein>
<evidence type="ECO:0000313" key="2">
    <source>
        <dbReference type="Proteomes" id="UP000011991"/>
    </source>
</evidence>
<dbReference type="InterPro" id="IPR028994">
    <property type="entry name" value="Integrin_alpha_N"/>
</dbReference>
<evidence type="ECO:0000313" key="1">
    <source>
        <dbReference type="EMBL" id="EMI22727.1"/>
    </source>
</evidence>
<dbReference type="InterPro" id="IPR015943">
    <property type="entry name" value="WD40/YVTN_repeat-like_dom_sf"/>
</dbReference>
<organism evidence="1 2">
    <name type="scientific">Rhodopirellula maiorica SM1</name>
    <dbReference type="NCBI Taxonomy" id="1265738"/>
    <lineage>
        <taxon>Bacteria</taxon>
        <taxon>Pseudomonadati</taxon>
        <taxon>Planctomycetota</taxon>
        <taxon>Planctomycetia</taxon>
        <taxon>Pirellulales</taxon>
        <taxon>Pirellulaceae</taxon>
        <taxon>Novipirellula</taxon>
    </lineage>
</organism>
<evidence type="ECO:0008006" key="3">
    <source>
        <dbReference type="Google" id="ProtNLM"/>
    </source>
</evidence>
<proteinExistence type="predicted"/>
<dbReference type="Gene3D" id="2.130.10.10">
    <property type="entry name" value="YVTN repeat-like/Quinoprotein amine dehydrogenase"/>
    <property type="match status" value="1"/>
</dbReference>
<feature type="non-terminal residue" evidence="1">
    <location>
        <position position="1"/>
    </location>
</feature>
<feature type="non-terminal residue" evidence="1">
    <location>
        <position position="190"/>
    </location>
</feature>
<name>M5S509_9BACT</name>
<dbReference type="EMBL" id="ANOG01000046">
    <property type="protein sequence ID" value="EMI22727.1"/>
    <property type="molecule type" value="Genomic_DNA"/>
</dbReference>
<dbReference type="AlphaFoldDB" id="M5S509"/>
<dbReference type="Proteomes" id="UP000011991">
    <property type="component" value="Unassembled WGS sequence"/>
</dbReference>
<reference evidence="1 2" key="1">
    <citation type="journal article" date="2013" name="Mar. Genomics">
        <title>Expression of sulfatases in Rhodopirellula baltica and the diversity of sulfatases in the genus Rhodopirellula.</title>
        <authorList>
            <person name="Wegner C.E."/>
            <person name="Richter-Heitmann T."/>
            <person name="Klindworth A."/>
            <person name="Klockow C."/>
            <person name="Richter M."/>
            <person name="Achstetter T."/>
            <person name="Glockner F.O."/>
            <person name="Harder J."/>
        </authorList>
    </citation>
    <scope>NUCLEOTIDE SEQUENCE [LARGE SCALE GENOMIC DNA]</scope>
    <source>
        <strain evidence="1 2">SM1</strain>
    </source>
</reference>
<dbReference type="RefSeq" id="WP_008690535.1">
    <property type="nucleotide sequence ID" value="NZ_ANOG01000046.1"/>
</dbReference>
<sequence length="190" mass="21026">HQKQLGLFVFSGRNGRLRWHEPLTKRYGLTAIDNISPIEFDQGSVPLCIDDLNADGLLDVVVPGDAAMTEAKSEQGIAQKQLRVLDGKTGARLWQVAYPPARNPPRAFSETPPAAVIDFDGDRIPELVTFYFYTPPDASRSIAAIKAHAGSDGRELWARQLEVAAECGQVHLGDNEHRYRPQWLPLRTAA</sequence>
<comment type="caution">
    <text evidence="1">The sequence shown here is derived from an EMBL/GenBank/DDBJ whole genome shotgun (WGS) entry which is preliminary data.</text>
</comment>